<sequence>MTINIHGIAYSPVGNDIDEEWLQSSRDVTIGDGILDIFREYLTTIINKRDTQKVGIGHFDDDENDGGIQHWLDEIKEMELDLEEDSENYDRFEELSLKLANRLKGEMDARSSDGVLFTILAERGGEQFVGLLKLDLNDEQRSVLEEDTNELKYEELNRALPEAESLQKGGTYPVFQSEKFGLTGDVKFLQEDAPSEYFEDFLGCLTSSASLDQMKTIINGLSDLKEEKTGAGLRPDEIREFESVITSVGDDIATNEDVHEGARRILGEDYEEQEVEDMLYEQNEANVRIDPDYSPKSVVLSLDDDIEVSAPISALSEDRLVIEEPNAEDGQWTVRIHASSLDRSVQK</sequence>
<name>A0A1I5Q438_9EURY</name>
<keyword evidence="3" id="KW-1185">Reference proteome</keyword>
<dbReference type="Proteomes" id="UP000183769">
    <property type="component" value="Unassembled WGS sequence"/>
</dbReference>
<evidence type="ECO:0000313" key="3">
    <source>
        <dbReference type="Proteomes" id="UP000183769"/>
    </source>
</evidence>
<keyword evidence="1" id="KW-0175">Coiled coil</keyword>
<dbReference type="GO" id="GO:0009295">
    <property type="term" value="C:nucleoid"/>
    <property type="evidence" value="ECO:0007669"/>
    <property type="project" value="InterPro"/>
</dbReference>
<dbReference type="OrthoDB" id="275372at2157"/>
<evidence type="ECO:0000313" key="2">
    <source>
        <dbReference type="EMBL" id="SFP41118.1"/>
    </source>
</evidence>
<proteinExistence type="predicted"/>
<dbReference type="EMBL" id="FOXI01000003">
    <property type="protein sequence ID" value="SFP41118.1"/>
    <property type="molecule type" value="Genomic_DNA"/>
</dbReference>
<protein>
    <recommendedName>
        <fullName evidence="4">37-kD nucleoid-associated bacterial protein</fullName>
    </recommendedName>
</protein>
<dbReference type="Pfam" id="PF04245">
    <property type="entry name" value="NA37"/>
    <property type="match status" value="1"/>
</dbReference>
<evidence type="ECO:0000256" key="1">
    <source>
        <dbReference type="SAM" id="Coils"/>
    </source>
</evidence>
<dbReference type="RefSeq" id="WP_074876619.1">
    <property type="nucleotide sequence ID" value="NZ_FOXI01000003.1"/>
</dbReference>
<gene>
    <name evidence="2" type="ORF">SAMN05216277_103250</name>
</gene>
<organism evidence="2 3">
    <name type="scientific">Halolamina pelagica</name>
    <dbReference type="NCBI Taxonomy" id="699431"/>
    <lineage>
        <taxon>Archaea</taxon>
        <taxon>Methanobacteriati</taxon>
        <taxon>Methanobacteriota</taxon>
        <taxon>Stenosarchaea group</taxon>
        <taxon>Halobacteria</taxon>
        <taxon>Halobacteriales</taxon>
        <taxon>Haloferacaceae</taxon>
    </lineage>
</organism>
<reference evidence="3" key="1">
    <citation type="submission" date="2016-10" db="EMBL/GenBank/DDBJ databases">
        <authorList>
            <person name="Varghese N."/>
            <person name="Submissions S."/>
        </authorList>
    </citation>
    <scope>NUCLEOTIDE SEQUENCE [LARGE SCALE GENOMIC DNA]</scope>
    <source>
        <strain evidence="3">CGMCC 1.10329</strain>
    </source>
</reference>
<feature type="coiled-coil region" evidence="1">
    <location>
        <begin position="68"/>
        <end position="95"/>
    </location>
</feature>
<dbReference type="InterPro" id="IPR007358">
    <property type="entry name" value="Nucleoid_associated_NdpA"/>
</dbReference>
<accession>A0A1I5Q438</accession>
<dbReference type="AlphaFoldDB" id="A0A1I5Q438"/>
<evidence type="ECO:0008006" key="4">
    <source>
        <dbReference type="Google" id="ProtNLM"/>
    </source>
</evidence>